<dbReference type="EMBL" id="BMAV01007235">
    <property type="protein sequence ID" value="GFY49967.1"/>
    <property type="molecule type" value="Genomic_DNA"/>
</dbReference>
<gene>
    <name evidence="1" type="ORF">TNIN_30701</name>
</gene>
<sequence>MQRVDNQMVPGLGSTVGAEGFLIQPISRCLSTIYGVRTVYYRNKTIAYAVLRPIPWSSFRTKIAVSRRPPRVADNLPLPRSLQEFIPLWFQQASQKRNSCRCF</sequence>
<name>A0A8X7C133_9ARAC</name>
<accession>A0A8X7C133</accession>
<reference evidence="1" key="1">
    <citation type="submission" date="2020-08" db="EMBL/GenBank/DDBJ databases">
        <title>Multicomponent nature underlies the extraordinary mechanical properties of spider dragline silk.</title>
        <authorList>
            <person name="Kono N."/>
            <person name="Nakamura H."/>
            <person name="Mori M."/>
            <person name="Yoshida Y."/>
            <person name="Ohtoshi R."/>
            <person name="Malay A.D."/>
            <person name="Moran D.A.P."/>
            <person name="Tomita M."/>
            <person name="Numata K."/>
            <person name="Arakawa K."/>
        </authorList>
    </citation>
    <scope>NUCLEOTIDE SEQUENCE</scope>
</reference>
<organism evidence="1 2">
    <name type="scientific">Trichonephila inaurata madagascariensis</name>
    <dbReference type="NCBI Taxonomy" id="2747483"/>
    <lineage>
        <taxon>Eukaryota</taxon>
        <taxon>Metazoa</taxon>
        <taxon>Ecdysozoa</taxon>
        <taxon>Arthropoda</taxon>
        <taxon>Chelicerata</taxon>
        <taxon>Arachnida</taxon>
        <taxon>Araneae</taxon>
        <taxon>Araneomorphae</taxon>
        <taxon>Entelegynae</taxon>
        <taxon>Araneoidea</taxon>
        <taxon>Nephilidae</taxon>
        <taxon>Trichonephila</taxon>
        <taxon>Trichonephila inaurata</taxon>
    </lineage>
</organism>
<dbReference type="AlphaFoldDB" id="A0A8X7C133"/>
<evidence type="ECO:0000313" key="1">
    <source>
        <dbReference type="EMBL" id="GFY49967.1"/>
    </source>
</evidence>
<comment type="caution">
    <text evidence="1">The sequence shown here is derived from an EMBL/GenBank/DDBJ whole genome shotgun (WGS) entry which is preliminary data.</text>
</comment>
<keyword evidence="2" id="KW-1185">Reference proteome</keyword>
<evidence type="ECO:0000313" key="2">
    <source>
        <dbReference type="Proteomes" id="UP000886998"/>
    </source>
</evidence>
<protein>
    <submittedName>
        <fullName evidence="1">Uncharacterized protein</fullName>
    </submittedName>
</protein>
<proteinExistence type="predicted"/>
<dbReference type="Proteomes" id="UP000886998">
    <property type="component" value="Unassembled WGS sequence"/>
</dbReference>